<dbReference type="Pfam" id="PF13468">
    <property type="entry name" value="Glyoxalase_3"/>
    <property type="match status" value="1"/>
</dbReference>
<name>A0A220MIJ4_9BACL</name>
<dbReference type="Gene3D" id="3.10.180.10">
    <property type="entry name" value="2,3-Dihydroxybiphenyl 1,2-Dioxygenase, domain 1"/>
    <property type="match status" value="2"/>
</dbReference>
<evidence type="ECO:0000313" key="3">
    <source>
        <dbReference type="Proteomes" id="UP000197781"/>
    </source>
</evidence>
<dbReference type="RefSeq" id="WP_088908328.1">
    <property type="nucleotide sequence ID" value="NZ_CP018145.1"/>
</dbReference>
<dbReference type="SUPFAM" id="SSF54593">
    <property type="entry name" value="Glyoxalase/Bleomycin resistance protein/Dihydroxybiphenyl dioxygenase"/>
    <property type="match status" value="1"/>
</dbReference>
<evidence type="ECO:0000259" key="1">
    <source>
        <dbReference type="PROSITE" id="PS51819"/>
    </source>
</evidence>
<proteinExistence type="predicted"/>
<dbReference type="Proteomes" id="UP000197781">
    <property type="component" value="Chromosome"/>
</dbReference>
<gene>
    <name evidence="2" type="ORF">BP422_14120</name>
</gene>
<protein>
    <recommendedName>
        <fullName evidence="1">VOC domain-containing protein</fullName>
    </recommendedName>
</protein>
<dbReference type="InterPro" id="IPR037523">
    <property type="entry name" value="VOC_core"/>
</dbReference>
<dbReference type="EMBL" id="CP018145">
    <property type="protein sequence ID" value="ASJ54599.1"/>
    <property type="molecule type" value="Genomic_DNA"/>
</dbReference>
<evidence type="ECO:0000313" key="2">
    <source>
        <dbReference type="EMBL" id="ASJ54599.1"/>
    </source>
</evidence>
<reference evidence="2 3" key="1">
    <citation type="submission" date="2016-11" db="EMBL/GenBank/DDBJ databases">
        <authorList>
            <person name="Jaros S."/>
            <person name="Januszkiewicz K."/>
            <person name="Wedrychowicz H."/>
        </authorList>
    </citation>
    <scope>NUCLEOTIDE SEQUENCE [LARGE SCALE GENOMIC DNA]</scope>
    <source>
        <strain evidence="2 3">NF2</strain>
    </source>
</reference>
<dbReference type="InterPro" id="IPR029068">
    <property type="entry name" value="Glyas_Bleomycin-R_OHBP_Dase"/>
</dbReference>
<feature type="domain" description="VOC" evidence="1">
    <location>
        <begin position="4"/>
        <end position="145"/>
    </location>
</feature>
<sequence>MRLTFDHLVHFVHRTPQEAAEQFCQAGFHAVAGGRHASWGTWNSLSYFGLSYVEFLAVEHQELARQSENPLVRQCIEDEAKGEGFGQIALRTNEMDAWAERLRSQGMQVTGPVPGSRTRDDGTTLRWRMLFLEDADSALLPPFLIEWSQTDEERIEDLTNRGIIAAHPNGATHLKSVGYAVTDLEEATARWQSWFGWKKSEVFHDKELGAICQTFELPGGNVVLCQPTEEGLAQTAWKNRGQRPFFARLAGASKNSEYKIGGGSYFLAALE</sequence>
<dbReference type="InterPro" id="IPR025870">
    <property type="entry name" value="Glyoxalase-like_dom"/>
</dbReference>
<accession>A0A220MIJ4</accession>
<dbReference type="PROSITE" id="PS51819">
    <property type="entry name" value="VOC"/>
    <property type="match status" value="1"/>
</dbReference>
<dbReference type="KEGG" id="bfm:BP422_14120"/>
<dbReference type="AlphaFoldDB" id="A0A220MIJ4"/>
<dbReference type="PANTHER" id="PTHR40265:SF1">
    <property type="entry name" value="GLYOXALASE-LIKE DOMAIN-CONTAINING PROTEIN"/>
    <property type="match status" value="1"/>
</dbReference>
<organism evidence="2 3">
    <name type="scientific">Brevibacillus formosus</name>
    <dbReference type="NCBI Taxonomy" id="54913"/>
    <lineage>
        <taxon>Bacteria</taxon>
        <taxon>Bacillati</taxon>
        <taxon>Bacillota</taxon>
        <taxon>Bacilli</taxon>
        <taxon>Bacillales</taxon>
        <taxon>Paenibacillaceae</taxon>
        <taxon>Brevibacillus</taxon>
    </lineage>
</organism>
<dbReference type="PANTHER" id="PTHR40265">
    <property type="entry name" value="BLL2707 PROTEIN"/>
    <property type="match status" value="1"/>
</dbReference>